<evidence type="ECO:0000313" key="2">
    <source>
        <dbReference type="EMBL" id="OFJ50393.1"/>
    </source>
</evidence>
<dbReference type="AlphaFoldDB" id="A0A1E8PVR4"/>
<dbReference type="GO" id="GO:0004175">
    <property type="term" value="F:endopeptidase activity"/>
    <property type="evidence" value="ECO:0007669"/>
    <property type="project" value="UniProtKB-ARBA"/>
</dbReference>
<reference evidence="2 3" key="1">
    <citation type="submission" date="2016-09" db="EMBL/GenBank/DDBJ databases">
        <title>genome sequence of Mycobacterium sp. 739 SCH.</title>
        <authorList>
            <person name="Greninger A.L."/>
            <person name="Qin X."/>
            <person name="Jerome K."/>
            <person name="Vora S."/>
            <person name="Quinn K."/>
        </authorList>
    </citation>
    <scope>NUCLEOTIDE SEQUENCE [LARGE SCALE GENOMIC DNA]</scope>
    <source>
        <strain evidence="2 3">SCH</strain>
    </source>
</reference>
<gene>
    <name evidence="2" type="ORF">BEL07_28530</name>
</gene>
<dbReference type="GO" id="GO:0080120">
    <property type="term" value="P:CAAX-box protein maturation"/>
    <property type="evidence" value="ECO:0007669"/>
    <property type="project" value="UniProtKB-ARBA"/>
</dbReference>
<keyword evidence="3" id="KW-1185">Reference proteome</keyword>
<comment type="caution">
    <text evidence="2">The sequence shown here is derived from an EMBL/GenBank/DDBJ whole genome shotgun (WGS) entry which is preliminary data.</text>
</comment>
<evidence type="ECO:0000313" key="3">
    <source>
        <dbReference type="Proteomes" id="UP000178953"/>
    </source>
</evidence>
<accession>A0A1E8PVR4</accession>
<feature type="domain" description="CAAX prenyl protease 2/Lysostaphin resistance protein A-like" evidence="1">
    <location>
        <begin position="13"/>
        <end position="105"/>
    </location>
</feature>
<organism evidence="2 3">
    <name type="scientific">Mycolicibacterium grossiae</name>
    <dbReference type="NCBI Taxonomy" id="1552759"/>
    <lineage>
        <taxon>Bacteria</taxon>
        <taxon>Bacillati</taxon>
        <taxon>Actinomycetota</taxon>
        <taxon>Actinomycetes</taxon>
        <taxon>Mycobacteriales</taxon>
        <taxon>Mycobacteriaceae</taxon>
        <taxon>Mycolicibacterium</taxon>
    </lineage>
</organism>
<dbReference type="InterPro" id="IPR003675">
    <property type="entry name" value="Rce1/LyrA-like_dom"/>
</dbReference>
<dbReference type="EMBL" id="MCHX01000135">
    <property type="protein sequence ID" value="OFJ50393.1"/>
    <property type="molecule type" value="Genomic_DNA"/>
</dbReference>
<name>A0A1E8PVR4_9MYCO</name>
<dbReference type="Proteomes" id="UP000178953">
    <property type="component" value="Unassembled WGS sequence"/>
</dbReference>
<protein>
    <recommendedName>
        <fullName evidence="1">CAAX prenyl protease 2/Lysostaphin resistance protein A-like domain-containing protein</fullName>
    </recommendedName>
</protein>
<dbReference type="Pfam" id="PF02517">
    <property type="entry name" value="Rce1-like"/>
    <property type="match status" value="1"/>
</dbReference>
<sequence>MAARALPAAAREWLLLGIPVGTVWSEETAYRAALGTWCVDAFGPRGGPVAQAVAFGLSHVVDARAAGEPVLGTVAVTGIAGWVFGRLYAHTGSLAAPLLAHLAVNEAGALAALLVGRAARPVARSRA</sequence>
<proteinExistence type="predicted"/>
<evidence type="ECO:0000259" key="1">
    <source>
        <dbReference type="Pfam" id="PF02517"/>
    </source>
</evidence>